<dbReference type="RefSeq" id="WP_133431676.1">
    <property type="nucleotide sequence ID" value="NZ_SCWA01000006.1"/>
</dbReference>
<dbReference type="GO" id="GO:0009253">
    <property type="term" value="P:peptidoglycan catabolic process"/>
    <property type="evidence" value="ECO:0007669"/>
    <property type="project" value="InterPro"/>
</dbReference>
<dbReference type="EMBL" id="SCWA01000006">
    <property type="protein sequence ID" value="TDL98198.1"/>
    <property type="molecule type" value="Genomic_DNA"/>
</dbReference>
<dbReference type="PANTHER" id="PTHR30404:SF7">
    <property type="entry name" value="CELL WALL AMIDASE LYTH-RELATED"/>
    <property type="match status" value="1"/>
</dbReference>
<gene>
    <name evidence="4" type="ORF">ERX27_04695</name>
</gene>
<reference evidence="4 5" key="1">
    <citation type="submission" date="2019-01" db="EMBL/GenBank/DDBJ databases">
        <title>Draft genome sequences of the type strains of six Macrococcus species.</title>
        <authorList>
            <person name="Mazhar S."/>
            <person name="Altermann E."/>
            <person name="Hill C."/>
            <person name="Mcauliffe O."/>
        </authorList>
    </citation>
    <scope>NUCLEOTIDE SEQUENCE [LARGE SCALE GENOMIC DNA]</scope>
    <source>
        <strain evidence="4 5">CCM4811</strain>
    </source>
</reference>
<dbReference type="Pfam" id="PF01520">
    <property type="entry name" value="Amidase_3"/>
    <property type="match status" value="1"/>
</dbReference>
<organism evidence="4 5">
    <name type="scientific">Macrococcus brunensis</name>
    <dbReference type="NCBI Taxonomy" id="198483"/>
    <lineage>
        <taxon>Bacteria</taxon>
        <taxon>Bacillati</taxon>
        <taxon>Bacillota</taxon>
        <taxon>Bacilli</taxon>
        <taxon>Bacillales</taxon>
        <taxon>Staphylococcaceae</taxon>
        <taxon>Macrococcus</taxon>
    </lineage>
</organism>
<dbReference type="CDD" id="cd02696">
    <property type="entry name" value="MurNAc-LAA"/>
    <property type="match status" value="1"/>
</dbReference>
<dbReference type="Gene3D" id="2.30.30.40">
    <property type="entry name" value="SH3 Domains"/>
    <property type="match status" value="1"/>
</dbReference>
<keyword evidence="1" id="KW-0378">Hydrolase</keyword>
<keyword evidence="5" id="KW-1185">Reference proteome</keyword>
<dbReference type="AlphaFoldDB" id="A0A4R6BEM7"/>
<dbReference type="PANTHER" id="PTHR30404">
    <property type="entry name" value="N-ACETYLMURAMOYL-L-ALANINE AMIDASE"/>
    <property type="match status" value="1"/>
</dbReference>
<dbReference type="InterPro" id="IPR003646">
    <property type="entry name" value="SH3-like_bac-type"/>
</dbReference>
<dbReference type="GO" id="GO:0071555">
    <property type="term" value="P:cell wall organization"/>
    <property type="evidence" value="ECO:0007669"/>
    <property type="project" value="UniProtKB-KW"/>
</dbReference>
<comment type="caution">
    <text evidence="4">The sequence shown here is derived from an EMBL/GenBank/DDBJ whole genome shotgun (WGS) entry which is preliminary data.</text>
</comment>
<accession>A0A4R6BEM7</accession>
<dbReference type="Pfam" id="PF08239">
    <property type="entry name" value="SH3_3"/>
    <property type="match status" value="1"/>
</dbReference>
<evidence type="ECO:0000313" key="4">
    <source>
        <dbReference type="EMBL" id="TDL98198.1"/>
    </source>
</evidence>
<dbReference type="SMART" id="SM00646">
    <property type="entry name" value="Ami_3"/>
    <property type="match status" value="1"/>
</dbReference>
<evidence type="ECO:0000256" key="2">
    <source>
        <dbReference type="ARBA" id="ARBA00023316"/>
    </source>
</evidence>
<feature type="domain" description="SH3b" evidence="3">
    <location>
        <begin position="28"/>
        <end position="93"/>
    </location>
</feature>
<dbReference type="OrthoDB" id="9806267at2"/>
<evidence type="ECO:0000313" key="5">
    <source>
        <dbReference type="Proteomes" id="UP000295310"/>
    </source>
</evidence>
<evidence type="ECO:0000259" key="3">
    <source>
        <dbReference type="PROSITE" id="PS51781"/>
    </source>
</evidence>
<name>A0A4R6BEM7_9STAP</name>
<dbReference type="Proteomes" id="UP000295310">
    <property type="component" value="Unassembled WGS sequence"/>
</dbReference>
<sequence length="277" mass="31002">MKRNRLILLAALLAGILIALLIFLMLTGGSSNRTSLKMIEDGELRTGPQASYPVVFDVEKGDRLKIIKHEGKWYYVSDKKKKGWIAGWHTDLNISPDKVAADDPFKNKTIILDPGHGGSDQGASSKTGTLEKEVTLKTALMLRDKLKKEGAKVIMTRSTDEFVSLDDRKGTGDIFVSLHSDALDDKAPHGLTVYYSHESQKVLADTLHFSIKKKALLSDRGVRQENFQVIEQTKMPAVLLELGYISNPTDEKMMNDQVYRQIVTTSIVDGLRNYFIY</sequence>
<protein>
    <submittedName>
        <fullName evidence="4">Cell wall amidase</fullName>
    </submittedName>
</protein>
<proteinExistence type="predicted"/>
<dbReference type="InterPro" id="IPR002508">
    <property type="entry name" value="MurNAc-LAA_cat"/>
</dbReference>
<evidence type="ECO:0000256" key="1">
    <source>
        <dbReference type="ARBA" id="ARBA00022801"/>
    </source>
</evidence>
<dbReference type="PROSITE" id="PS51781">
    <property type="entry name" value="SH3B"/>
    <property type="match status" value="1"/>
</dbReference>
<dbReference type="GO" id="GO:0030288">
    <property type="term" value="C:outer membrane-bounded periplasmic space"/>
    <property type="evidence" value="ECO:0007669"/>
    <property type="project" value="TreeGrafter"/>
</dbReference>
<dbReference type="InterPro" id="IPR050695">
    <property type="entry name" value="N-acetylmuramoyl_amidase_3"/>
</dbReference>
<keyword evidence="2" id="KW-0961">Cell wall biogenesis/degradation</keyword>
<dbReference type="Gene3D" id="3.40.630.40">
    <property type="entry name" value="Zn-dependent exopeptidases"/>
    <property type="match status" value="1"/>
</dbReference>
<dbReference type="SMART" id="SM00287">
    <property type="entry name" value="SH3b"/>
    <property type="match status" value="1"/>
</dbReference>
<dbReference type="SUPFAM" id="SSF53187">
    <property type="entry name" value="Zn-dependent exopeptidases"/>
    <property type="match status" value="1"/>
</dbReference>
<dbReference type="GO" id="GO:0008745">
    <property type="term" value="F:N-acetylmuramoyl-L-alanine amidase activity"/>
    <property type="evidence" value="ECO:0007669"/>
    <property type="project" value="InterPro"/>
</dbReference>